<dbReference type="Gene3D" id="3.80.10.10">
    <property type="entry name" value="Ribonuclease Inhibitor"/>
    <property type="match status" value="1"/>
</dbReference>
<evidence type="ECO:0000256" key="6">
    <source>
        <dbReference type="ARBA" id="ARBA00022989"/>
    </source>
</evidence>
<protein>
    <recommendedName>
        <fullName evidence="14">Leucine-rich repeat receptor-like serine/threonine-protein kinase</fullName>
    </recommendedName>
</protein>
<keyword evidence="2" id="KW-0433">Leucine-rich repeat</keyword>
<organism evidence="12 13">
    <name type="scientific">Acacia crassicarpa</name>
    <name type="common">northern wattle</name>
    <dbReference type="NCBI Taxonomy" id="499986"/>
    <lineage>
        <taxon>Eukaryota</taxon>
        <taxon>Viridiplantae</taxon>
        <taxon>Streptophyta</taxon>
        <taxon>Embryophyta</taxon>
        <taxon>Tracheophyta</taxon>
        <taxon>Spermatophyta</taxon>
        <taxon>Magnoliopsida</taxon>
        <taxon>eudicotyledons</taxon>
        <taxon>Gunneridae</taxon>
        <taxon>Pentapetalae</taxon>
        <taxon>rosids</taxon>
        <taxon>fabids</taxon>
        <taxon>Fabales</taxon>
        <taxon>Fabaceae</taxon>
        <taxon>Caesalpinioideae</taxon>
        <taxon>mimosoid clade</taxon>
        <taxon>Acacieae</taxon>
        <taxon>Acacia</taxon>
    </lineage>
</organism>
<dbReference type="GO" id="GO:0016020">
    <property type="term" value="C:membrane"/>
    <property type="evidence" value="ECO:0007669"/>
    <property type="project" value="UniProtKB-SubCell"/>
</dbReference>
<keyword evidence="3" id="KW-0812">Transmembrane</keyword>
<evidence type="ECO:0000313" key="13">
    <source>
        <dbReference type="Proteomes" id="UP001293593"/>
    </source>
</evidence>
<evidence type="ECO:0008006" key="14">
    <source>
        <dbReference type="Google" id="ProtNLM"/>
    </source>
</evidence>
<dbReference type="SUPFAM" id="SSF52058">
    <property type="entry name" value="L domain-like"/>
    <property type="match status" value="1"/>
</dbReference>
<comment type="caution">
    <text evidence="12">The sequence shown here is derived from an EMBL/GenBank/DDBJ whole genome shotgun (WGS) entry which is preliminary data.</text>
</comment>
<evidence type="ECO:0000256" key="4">
    <source>
        <dbReference type="ARBA" id="ARBA00022729"/>
    </source>
</evidence>
<evidence type="ECO:0000259" key="11">
    <source>
        <dbReference type="Pfam" id="PF12819"/>
    </source>
</evidence>
<dbReference type="InterPro" id="IPR013210">
    <property type="entry name" value="LRR_N_plant-typ"/>
</dbReference>
<dbReference type="InterPro" id="IPR032675">
    <property type="entry name" value="LRR_dom_sf"/>
</dbReference>
<evidence type="ECO:0000259" key="10">
    <source>
        <dbReference type="Pfam" id="PF08263"/>
    </source>
</evidence>
<comment type="subcellular location">
    <subcellularLocation>
        <location evidence="1">Membrane</location>
        <topology evidence="1">Single-pass membrane protein</topology>
    </subcellularLocation>
</comment>
<feature type="domain" description="Leucine-rich repeat-containing N-terminal plant-type" evidence="10">
    <location>
        <begin position="360"/>
        <end position="397"/>
    </location>
</feature>
<keyword evidence="4 9" id="KW-0732">Signal</keyword>
<dbReference type="Pfam" id="PF00560">
    <property type="entry name" value="LRR_1"/>
    <property type="match status" value="2"/>
</dbReference>
<dbReference type="PANTHER" id="PTHR45631">
    <property type="entry name" value="OS07G0107800 PROTEIN-RELATED"/>
    <property type="match status" value="1"/>
</dbReference>
<keyword evidence="13" id="KW-1185">Reference proteome</keyword>
<gene>
    <name evidence="12" type="ORF">QN277_007449</name>
</gene>
<evidence type="ECO:0000313" key="12">
    <source>
        <dbReference type="EMBL" id="KAK4257925.1"/>
    </source>
</evidence>
<accession>A0AAE1IUU8</accession>
<dbReference type="PANTHER" id="PTHR45631:SF3">
    <property type="entry name" value="OS05G0393100 PROTEIN"/>
    <property type="match status" value="1"/>
</dbReference>
<keyword evidence="6" id="KW-1133">Transmembrane helix</keyword>
<dbReference type="Pfam" id="PF08263">
    <property type="entry name" value="LRRNT_2"/>
    <property type="match status" value="1"/>
</dbReference>
<evidence type="ECO:0000256" key="9">
    <source>
        <dbReference type="SAM" id="SignalP"/>
    </source>
</evidence>
<dbReference type="Gene3D" id="2.60.120.430">
    <property type="entry name" value="Galactose-binding lectin"/>
    <property type="match status" value="1"/>
</dbReference>
<feature type="region of interest" description="Disordered" evidence="8">
    <location>
        <begin position="490"/>
        <end position="513"/>
    </location>
</feature>
<dbReference type="FunFam" id="3.80.10.10:FF:000129">
    <property type="entry name" value="Leucine-rich repeat receptor-like kinase"/>
    <property type="match status" value="1"/>
</dbReference>
<feature type="signal peptide" evidence="9">
    <location>
        <begin position="1"/>
        <end position="20"/>
    </location>
</feature>
<sequence>MPLLPSFILLFSLFLTISLAQTPPKGYFLDCGAISSSSIDGLPWTSDSGFISTGTPKNLTTPVLAQTLSTVRSFPLQDRKNCYNFLVYRGARYMVRTTYFYGGVNGPNHPSPPVFDQMVDGTFWGVVNTSADYASGNYTNYEGVFLAQGKTMSVCIGSNTYTDSDPFISALQLVILGDSLYNFTDFNKFGFSLVARHNFGYSGPPIRYPDDQFDRFWAPFAPSNSSHTGSSNASVSGIWNLPPSKVFDTWLGSDELESLELAWPEASLPYSNYSIALYFAEYSGSSSGRRRVLNISVNGITYYNGLNVTEAGIVVFAKLWPLSGPTNITLIPASSSSMGPLISAGEIFQMLPLGRRTLTRDVIALEKIKERLQNPPHDWNGDPCMPRQYSWTGVTCSDGKNIRVVNLNLTSMNLSGSLSPNVANLTALTNIWLGNNNLSGQIPDLSSLRMLETLHLEDNQFSGNIPSSLGNISTLKELFVQNNNLTGQIPTSLNKPGLDLRTSGNNFSPPPAS</sequence>
<dbReference type="Pfam" id="PF12819">
    <property type="entry name" value="Malectin_like"/>
    <property type="match status" value="1"/>
</dbReference>
<dbReference type="InterPro" id="IPR024788">
    <property type="entry name" value="Malectin-like_Carb-bd_dom"/>
</dbReference>
<evidence type="ECO:0000256" key="3">
    <source>
        <dbReference type="ARBA" id="ARBA00022692"/>
    </source>
</evidence>
<feature type="chain" id="PRO_5041966511" description="Leucine-rich repeat receptor-like serine/threonine-protein kinase" evidence="9">
    <location>
        <begin position="21"/>
        <end position="513"/>
    </location>
</feature>
<evidence type="ECO:0000256" key="1">
    <source>
        <dbReference type="ARBA" id="ARBA00004167"/>
    </source>
</evidence>
<keyword evidence="7" id="KW-0472">Membrane</keyword>
<evidence type="ECO:0000256" key="2">
    <source>
        <dbReference type="ARBA" id="ARBA00022614"/>
    </source>
</evidence>
<proteinExistence type="predicted"/>
<dbReference type="InterPro" id="IPR001611">
    <property type="entry name" value="Leu-rich_rpt"/>
</dbReference>
<name>A0AAE1IUU8_9FABA</name>
<dbReference type="Proteomes" id="UP001293593">
    <property type="component" value="Unassembled WGS sequence"/>
</dbReference>
<dbReference type="AlphaFoldDB" id="A0AAE1IUU8"/>
<keyword evidence="5" id="KW-0677">Repeat</keyword>
<feature type="domain" description="Malectin-like" evidence="11">
    <location>
        <begin position="29"/>
        <end position="350"/>
    </location>
</feature>
<reference evidence="12" key="1">
    <citation type="submission" date="2023-10" db="EMBL/GenBank/DDBJ databases">
        <title>Chromosome-level genome of the transformable northern wattle, Acacia crassicarpa.</title>
        <authorList>
            <person name="Massaro I."/>
            <person name="Sinha N.R."/>
            <person name="Poethig S."/>
            <person name="Leichty A.R."/>
        </authorList>
    </citation>
    <scope>NUCLEOTIDE SEQUENCE</scope>
    <source>
        <strain evidence="12">Acra3RX</strain>
        <tissue evidence="12">Leaf</tissue>
    </source>
</reference>
<dbReference type="EMBL" id="JAWXYG010000012">
    <property type="protein sequence ID" value="KAK4257925.1"/>
    <property type="molecule type" value="Genomic_DNA"/>
</dbReference>
<dbReference type="PROSITE" id="PS51450">
    <property type="entry name" value="LRR"/>
    <property type="match status" value="1"/>
</dbReference>
<evidence type="ECO:0000256" key="5">
    <source>
        <dbReference type="ARBA" id="ARBA00022737"/>
    </source>
</evidence>
<evidence type="ECO:0000256" key="8">
    <source>
        <dbReference type="SAM" id="MobiDB-lite"/>
    </source>
</evidence>
<evidence type="ECO:0000256" key="7">
    <source>
        <dbReference type="ARBA" id="ARBA00023136"/>
    </source>
</evidence>